<evidence type="ECO:0000313" key="3">
    <source>
        <dbReference type="EMBL" id="TCK30006.1"/>
    </source>
</evidence>
<dbReference type="Pfam" id="PF04028">
    <property type="entry name" value="DUF374"/>
    <property type="match status" value="1"/>
</dbReference>
<feature type="domain" description="DUF374" evidence="2">
    <location>
        <begin position="68"/>
        <end position="136"/>
    </location>
</feature>
<dbReference type="OrthoDB" id="9810508at2"/>
<organism evidence="3 4">
    <name type="scientific">Ancylobacter aquaticus</name>
    <dbReference type="NCBI Taxonomy" id="100"/>
    <lineage>
        <taxon>Bacteria</taxon>
        <taxon>Pseudomonadati</taxon>
        <taxon>Pseudomonadota</taxon>
        <taxon>Alphaproteobacteria</taxon>
        <taxon>Hyphomicrobiales</taxon>
        <taxon>Xanthobacteraceae</taxon>
        <taxon>Ancylobacter</taxon>
    </lineage>
</organism>
<dbReference type="EMBL" id="SMFY01000001">
    <property type="protein sequence ID" value="TCK30006.1"/>
    <property type="molecule type" value="Genomic_DNA"/>
</dbReference>
<evidence type="ECO:0000313" key="4">
    <source>
        <dbReference type="Proteomes" id="UP000295030"/>
    </source>
</evidence>
<comment type="caution">
    <text evidence="3">The sequence shown here is derived from an EMBL/GenBank/DDBJ whole genome shotgun (WGS) entry which is preliminary data.</text>
</comment>
<feature type="region of interest" description="Disordered" evidence="1">
    <location>
        <begin position="235"/>
        <end position="260"/>
    </location>
</feature>
<protein>
    <recommendedName>
        <fullName evidence="2">DUF374 domain-containing protein</fullName>
    </recommendedName>
</protein>
<proteinExistence type="predicted"/>
<dbReference type="CDD" id="cd07983">
    <property type="entry name" value="LPLAT_DUF374-like"/>
    <property type="match status" value="1"/>
</dbReference>
<evidence type="ECO:0000259" key="2">
    <source>
        <dbReference type="Pfam" id="PF04028"/>
    </source>
</evidence>
<keyword evidence="4" id="KW-1185">Reference proteome</keyword>
<evidence type="ECO:0000256" key="1">
    <source>
        <dbReference type="SAM" id="MobiDB-lite"/>
    </source>
</evidence>
<accession>A0A4V2PJV3</accession>
<sequence>MWRRLRTSPTVRTVLGRGMASYLRLVWRTQRVVMEPANLYELADAQLPMILTFWHGQHFLTPFLVRPYHRAKVMISRSADADVNAIAAEALGIGAVRGSGAQGRDFRTKGGFNATLEMIRHLGEGTNVAMTADVPKISRIAGLGVVTIAKHSGRPIYPVAIATSRRIIARSWDKSAIHLPFGRAAVVAGDGVRVAADAGPEELEAARREVQRQLEVATARAEELVGRPEEARALARKGAVEAPATAARTGDTAPAPSRNG</sequence>
<dbReference type="AlphaFoldDB" id="A0A4V2PJV3"/>
<name>A0A4V2PJV3_ANCAQ</name>
<dbReference type="Proteomes" id="UP000295030">
    <property type="component" value="Unassembled WGS sequence"/>
</dbReference>
<reference evidence="3 4" key="1">
    <citation type="submission" date="2019-03" db="EMBL/GenBank/DDBJ databases">
        <title>Genomic Encyclopedia of Type Strains, Phase IV (KMG-IV): sequencing the most valuable type-strain genomes for metagenomic binning, comparative biology and taxonomic classification.</title>
        <authorList>
            <person name="Goeker M."/>
        </authorList>
    </citation>
    <scope>NUCLEOTIDE SEQUENCE [LARGE SCALE GENOMIC DNA]</scope>
    <source>
        <strain evidence="3 4">DSM 101</strain>
    </source>
</reference>
<dbReference type="InterPro" id="IPR007172">
    <property type="entry name" value="DUF374"/>
</dbReference>
<gene>
    <name evidence="3" type="ORF">EV667_0091</name>
</gene>